<dbReference type="PROSITE" id="PS50925">
    <property type="entry name" value="BLUF"/>
    <property type="match status" value="1"/>
</dbReference>
<evidence type="ECO:0000259" key="1">
    <source>
        <dbReference type="PROSITE" id="PS50925"/>
    </source>
</evidence>
<dbReference type="GO" id="GO:0009882">
    <property type="term" value="F:blue light photoreceptor activity"/>
    <property type="evidence" value="ECO:0007669"/>
    <property type="project" value="InterPro"/>
</dbReference>
<dbReference type="InterPro" id="IPR036046">
    <property type="entry name" value="Acylphosphatase-like_dom_sf"/>
</dbReference>
<keyword evidence="3" id="KW-1185">Reference proteome</keyword>
<accession>A0A1M6MQX0</accession>
<evidence type="ECO:0000313" key="3">
    <source>
        <dbReference type="Proteomes" id="UP000184418"/>
    </source>
</evidence>
<reference evidence="2 3" key="1">
    <citation type="submission" date="2016-11" db="EMBL/GenBank/DDBJ databases">
        <authorList>
            <person name="Jaros S."/>
            <person name="Januszkiewicz K."/>
            <person name="Wedrychowicz H."/>
        </authorList>
    </citation>
    <scope>NUCLEOTIDE SEQUENCE [LARGE SCALE GENOMIC DNA]</scope>
    <source>
        <strain evidence="2 3">DSM 21074</strain>
    </source>
</reference>
<dbReference type="Proteomes" id="UP000184418">
    <property type="component" value="Unassembled WGS sequence"/>
</dbReference>
<dbReference type="EMBL" id="FQYN01000015">
    <property type="protein sequence ID" value="SHJ85842.1"/>
    <property type="molecule type" value="Genomic_DNA"/>
</dbReference>
<dbReference type="STRING" id="1121955.SAMN02745146_0368"/>
<evidence type="ECO:0000313" key="2">
    <source>
        <dbReference type="EMBL" id="SHJ85842.1"/>
    </source>
</evidence>
<gene>
    <name evidence="2" type="ORF">SAMN02745146_0368</name>
</gene>
<dbReference type="OrthoDB" id="1122028at2"/>
<organism evidence="2 3">
    <name type="scientific">Hymenobacter daecheongensis DSM 21074</name>
    <dbReference type="NCBI Taxonomy" id="1121955"/>
    <lineage>
        <taxon>Bacteria</taxon>
        <taxon>Pseudomonadati</taxon>
        <taxon>Bacteroidota</taxon>
        <taxon>Cytophagia</taxon>
        <taxon>Cytophagales</taxon>
        <taxon>Hymenobacteraceae</taxon>
        <taxon>Hymenobacter</taxon>
    </lineage>
</organism>
<dbReference type="SMART" id="SM01034">
    <property type="entry name" value="BLUF"/>
    <property type="match status" value="1"/>
</dbReference>
<sequence length="143" mass="15578">MSLHHIIYLSTPTVALPEAAMHALLAQSRARNERRGITGLLLYGPRLYVQLLEGEYDTIQALYQRILADPRHHGLVKLADKAIAARSCPDWAMSGQPLLAPAAQLAGYRPLDTLVVPSPTQAGALVLESARQQLLAHLHPPTP</sequence>
<dbReference type="RefSeq" id="WP_073112803.1">
    <property type="nucleotide sequence ID" value="NZ_FQYN01000015.1"/>
</dbReference>
<dbReference type="Pfam" id="PF04940">
    <property type="entry name" value="BLUF"/>
    <property type="match status" value="1"/>
</dbReference>
<protein>
    <submittedName>
        <fullName evidence="2">Sensors of blue-light using FAD</fullName>
    </submittedName>
</protein>
<dbReference type="GO" id="GO:0071949">
    <property type="term" value="F:FAD binding"/>
    <property type="evidence" value="ECO:0007669"/>
    <property type="project" value="InterPro"/>
</dbReference>
<proteinExistence type="predicted"/>
<name>A0A1M6MQX0_9BACT</name>
<dbReference type="Gene3D" id="3.30.70.100">
    <property type="match status" value="1"/>
</dbReference>
<dbReference type="SUPFAM" id="SSF54975">
    <property type="entry name" value="Acylphosphatase/BLUF domain-like"/>
    <property type="match status" value="1"/>
</dbReference>
<feature type="domain" description="BLUF" evidence="1">
    <location>
        <begin position="3"/>
        <end position="94"/>
    </location>
</feature>
<dbReference type="AlphaFoldDB" id="A0A1M6MQX0"/>
<dbReference type="InterPro" id="IPR007024">
    <property type="entry name" value="BLUF_domain"/>
</dbReference>